<reference evidence="5 6" key="1">
    <citation type="submission" date="2015-03" db="EMBL/GenBank/DDBJ databases">
        <title>Luteipulveratus halotolerans sp. nov., a novel actinobacterium (Dermacoccaceae) from Sarawak, Malaysia.</title>
        <authorList>
            <person name="Juboi H."/>
            <person name="Basik A."/>
            <person name="Shamsul S.S."/>
            <person name="Arnold P."/>
            <person name="Schmitt E.K."/>
            <person name="Sanglier J.-J."/>
            <person name="Yeo T."/>
        </authorList>
    </citation>
    <scope>NUCLEOTIDE SEQUENCE [LARGE SCALE GENOMIC DNA]</scope>
    <source>
        <strain evidence="5 6">MN07-A0370</strain>
    </source>
</reference>
<dbReference type="EMBL" id="CP011112">
    <property type="protein sequence ID" value="AKU15035.1"/>
    <property type="molecule type" value="Genomic_DNA"/>
</dbReference>
<dbReference type="PANTHER" id="PTHR33204">
    <property type="entry name" value="TRANSCRIPTIONAL REGULATOR, MARR FAMILY"/>
    <property type="match status" value="1"/>
</dbReference>
<dbReference type="STRING" id="571913.VV02_02790"/>
<keyword evidence="2" id="KW-0238">DNA-binding</keyword>
<dbReference type="KEGG" id="lmoi:VV02_02790"/>
<evidence type="ECO:0000259" key="4">
    <source>
        <dbReference type="PROSITE" id="PS51118"/>
    </source>
</evidence>
<keyword evidence="1" id="KW-0805">Transcription regulation</keyword>
<dbReference type="InterPro" id="IPR002577">
    <property type="entry name" value="HTH_HxlR"/>
</dbReference>
<dbReference type="Gene3D" id="1.10.10.10">
    <property type="entry name" value="Winged helix-like DNA-binding domain superfamily/Winged helix DNA-binding domain"/>
    <property type="match status" value="1"/>
</dbReference>
<evidence type="ECO:0000256" key="1">
    <source>
        <dbReference type="ARBA" id="ARBA00023015"/>
    </source>
</evidence>
<feature type="domain" description="HTH hxlR-type" evidence="4">
    <location>
        <begin position="9"/>
        <end position="108"/>
    </location>
</feature>
<keyword evidence="6" id="KW-1185">Reference proteome</keyword>
<dbReference type="SUPFAM" id="SSF46785">
    <property type="entry name" value="Winged helix' DNA-binding domain"/>
    <property type="match status" value="1"/>
</dbReference>
<protein>
    <recommendedName>
        <fullName evidence="4">HTH hxlR-type domain-containing protein</fullName>
    </recommendedName>
</protein>
<dbReference type="Pfam" id="PF01638">
    <property type="entry name" value="HxlR"/>
    <property type="match status" value="1"/>
</dbReference>
<dbReference type="InterPro" id="IPR036390">
    <property type="entry name" value="WH_DNA-bd_sf"/>
</dbReference>
<evidence type="ECO:0000313" key="5">
    <source>
        <dbReference type="EMBL" id="AKU15035.1"/>
    </source>
</evidence>
<dbReference type="OrthoDB" id="9800966at2"/>
<dbReference type="InterPro" id="IPR036388">
    <property type="entry name" value="WH-like_DNA-bd_sf"/>
</dbReference>
<dbReference type="RefSeq" id="WP_052589634.1">
    <property type="nucleotide sequence ID" value="NZ_CP011112.1"/>
</dbReference>
<evidence type="ECO:0000256" key="2">
    <source>
        <dbReference type="ARBA" id="ARBA00023125"/>
    </source>
</evidence>
<dbReference type="PROSITE" id="PS51118">
    <property type="entry name" value="HTH_HXLR"/>
    <property type="match status" value="1"/>
</dbReference>
<name>A0A0K1JEL8_9MICO</name>
<keyword evidence="3" id="KW-0804">Transcription</keyword>
<dbReference type="PANTHER" id="PTHR33204:SF37">
    <property type="entry name" value="HTH-TYPE TRANSCRIPTIONAL REGULATOR YODB"/>
    <property type="match status" value="1"/>
</dbReference>
<gene>
    <name evidence="5" type="ORF">VV02_02790</name>
</gene>
<dbReference type="AlphaFoldDB" id="A0A0K1JEL8"/>
<organism evidence="5 6">
    <name type="scientific">Luteipulveratus mongoliensis</name>
    <dbReference type="NCBI Taxonomy" id="571913"/>
    <lineage>
        <taxon>Bacteria</taxon>
        <taxon>Bacillati</taxon>
        <taxon>Actinomycetota</taxon>
        <taxon>Actinomycetes</taxon>
        <taxon>Micrococcales</taxon>
        <taxon>Dermacoccaceae</taxon>
        <taxon>Luteipulveratus</taxon>
    </lineage>
</organism>
<evidence type="ECO:0000313" key="6">
    <source>
        <dbReference type="Proteomes" id="UP000066480"/>
    </source>
</evidence>
<proteinExistence type="predicted"/>
<accession>A0A0K1JEL8</accession>
<dbReference type="GO" id="GO:0003677">
    <property type="term" value="F:DNA binding"/>
    <property type="evidence" value="ECO:0007669"/>
    <property type="project" value="UniProtKB-KW"/>
</dbReference>
<evidence type="ECO:0000256" key="3">
    <source>
        <dbReference type="ARBA" id="ARBA00023163"/>
    </source>
</evidence>
<dbReference type="Proteomes" id="UP000066480">
    <property type="component" value="Chromosome"/>
</dbReference>
<sequence length="108" mass="11929">MHDPNSQECQAIRRVLDVLGRSWAGPLLWAMLKGAERYGEIKAGAPGVSDAVLATRLREFTEHGLAERLVDPGPPVQVRYVLTDAGRDTRTLLGELQAYAARHPEVLR</sequence>